<reference evidence="2 3" key="1">
    <citation type="submission" date="2024-01" db="EMBL/GenBank/DDBJ databases">
        <title>Novel species of the genus Luteimonas isolated from rivers.</title>
        <authorList>
            <person name="Lu H."/>
        </authorList>
    </citation>
    <scope>NUCLEOTIDE SEQUENCE [LARGE SCALE GENOMIC DNA]</scope>
    <source>
        <strain evidence="2 3">FXH3W</strain>
    </source>
</reference>
<dbReference type="Proteomes" id="UP001356170">
    <property type="component" value="Unassembled WGS sequence"/>
</dbReference>
<protein>
    <submittedName>
        <fullName evidence="2">Uncharacterized protein</fullName>
    </submittedName>
</protein>
<dbReference type="EMBL" id="JAZHBO010000002">
    <property type="protein sequence ID" value="MEF2156373.1"/>
    <property type="molecule type" value="Genomic_DNA"/>
</dbReference>
<keyword evidence="1" id="KW-0732">Signal</keyword>
<feature type="chain" id="PRO_5046906266" evidence="1">
    <location>
        <begin position="22"/>
        <end position="170"/>
    </location>
</feature>
<evidence type="ECO:0000313" key="3">
    <source>
        <dbReference type="Proteomes" id="UP001356170"/>
    </source>
</evidence>
<keyword evidence="3" id="KW-1185">Reference proteome</keyword>
<sequence>MKVHFCAALSISLLTPTILFAQEPPPRPPEISTNQPNLACKAAAQFATAAMAYLVARKFLGEPLSSALGAAAAGMTAVATGVGAEAGAIKCQTQLEWMNYSQRTSWYNKNKLLKDWERDCDLGPCGPMPVSRNPGMGISADDLHFLLVNYNSQRNEWLNAHQVGDDRSEQ</sequence>
<gene>
    <name evidence="2" type="ORF">V3390_09075</name>
</gene>
<evidence type="ECO:0000256" key="1">
    <source>
        <dbReference type="SAM" id="SignalP"/>
    </source>
</evidence>
<comment type="caution">
    <text evidence="2">The sequence shown here is derived from an EMBL/GenBank/DDBJ whole genome shotgun (WGS) entry which is preliminary data.</text>
</comment>
<organism evidence="2 3">
    <name type="scientific">Aquilutibacter rugosus</name>
    <dbReference type="NCBI Taxonomy" id="3115820"/>
    <lineage>
        <taxon>Bacteria</taxon>
        <taxon>Pseudomonadati</taxon>
        <taxon>Pseudomonadota</taxon>
        <taxon>Gammaproteobacteria</taxon>
        <taxon>Lysobacterales</taxon>
        <taxon>Lysobacteraceae</taxon>
        <taxon>Aquilutibacter</taxon>
    </lineage>
</organism>
<feature type="signal peptide" evidence="1">
    <location>
        <begin position="1"/>
        <end position="21"/>
    </location>
</feature>
<name>A0ABU7V1G1_9GAMM</name>
<accession>A0ABU7V1G1</accession>
<evidence type="ECO:0000313" key="2">
    <source>
        <dbReference type="EMBL" id="MEF2156373.1"/>
    </source>
</evidence>
<dbReference type="RefSeq" id="WP_331704165.1">
    <property type="nucleotide sequence ID" value="NZ_JAZHBO010000002.1"/>
</dbReference>
<proteinExistence type="predicted"/>